<gene>
    <name evidence="6" type="ORF">PHISCL_07891</name>
</gene>
<dbReference type="STRING" id="2070753.A0A3A2ZPF7"/>
<accession>A0A3A2ZPF7</accession>
<evidence type="ECO:0000313" key="6">
    <source>
        <dbReference type="EMBL" id="RJE19775.1"/>
    </source>
</evidence>
<comment type="caution">
    <text evidence="6">The sequence shown here is derived from an EMBL/GenBank/DDBJ whole genome shotgun (WGS) entry which is preliminary data.</text>
</comment>
<organism evidence="6 7">
    <name type="scientific">Aspergillus sclerotialis</name>
    <dbReference type="NCBI Taxonomy" id="2070753"/>
    <lineage>
        <taxon>Eukaryota</taxon>
        <taxon>Fungi</taxon>
        <taxon>Dikarya</taxon>
        <taxon>Ascomycota</taxon>
        <taxon>Pezizomycotina</taxon>
        <taxon>Eurotiomycetes</taxon>
        <taxon>Eurotiomycetidae</taxon>
        <taxon>Eurotiales</taxon>
        <taxon>Aspergillaceae</taxon>
        <taxon>Aspergillus</taxon>
        <taxon>Aspergillus subgen. Polypaecilum</taxon>
    </lineage>
</organism>
<dbReference type="GO" id="GO:0005524">
    <property type="term" value="F:ATP binding"/>
    <property type="evidence" value="ECO:0007669"/>
    <property type="project" value="UniProtKB-KW"/>
</dbReference>
<feature type="compositionally biased region" description="Basic residues" evidence="4">
    <location>
        <begin position="1"/>
        <end position="12"/>
    </location>
</feature>
<keyword evidence="2" id="KW-0547">Nucleotide-binding</keyword>
<dbReference type="Gene3D" id="1.10.510.10">
    <property type="entry name" value="Transferase(Phosphotransferase) domain 1"/>
    <property type="match status" value="1"/>
</dbReference>
<keyword evidence="6" id="KW-0808">Transferase</keyword>
<keyword evidence="7" id="KW-1185">Reference proteome</keyword>
<evidence type="ECO:0000259" key="5">
    <source>
        <dbReference type="PROSITE" id="PS50011"/>
    </source>
</evidence>
<reference evidence="7" key="1">
    <citation type="submission" date="2017-02" db="EMBL/GenBank/DDBJ databases">
        <authorList>
            <person name="Tafer H."/>
            <person name="Lopandic K."/>
        </authorList>
    </citation>
    <scope>NUCLEOTIDE SEQUENCE [LARGE SCALE GENOMIC DNA]</scope>
    <source>
        <strain evidence="7">CBS 366.77</strain>
    </source>
</reference>
<proteinExistence type="predicted"/>
<dbReference type="PANTHER" id="PTHR24055">
    <property type="entry name" value="MITOGEN-ACTIVATED PROTEIN KINASE"/>
    <property type="match status" value="1"/>
</dbReference>
<evidence type="ECO:0000256" key="3">
    <source>
        <dbReference type="ARBA" id="ARBA00022840"/>
    </source>
</evidence>
<keyword evidence="6" id="KW-0418">Kinase</keyword>
<dbReference type="OrthoDB" id="5979581at2759"/>
<evidence type="ECO:0000256" key="1">
    <source>
        <dbReference type="ARBA" id="ARBA00022527"/>
    </source>
</evidence>
<evidence type="ECO:0000256" key="4">
    <source>
        <dbReference type="SAM" id="MobiDB-lite"/>
    </source>
</evidence>
<dbReference type="Proteomes" id="UP000266188">
    <property type="component" value="Unassembled WGS sequence"/>
</dbReference>
<keyword evidence="1" id="KW-0723">Serine/threonine-protein kinase</keyword>
<keyword evidence="3" id="KW-0067">ATP-binding</keyword>
<protein>
    <submittedName>
        <fullName evidence="6">Protein kinase domain protein</fullName>
    </submittedName>
</protein>
<evidence type="ECO:0000256" key="2">
    <source>
        <dbReference type="ARBA" id="ARBA00022741"/>
    </source>
</evidence>
<dbReference type="InterPro" id="IPR000719">
    <property type="entry name" value="Prot_kinase_dom"/>
</dbReference>
<feature type="domain" description="Protein kinase" evidence="5">
    <location>
        <begin position="1"/>
        <end position="242"/>
    </location>
</feature>
<name>A0A3A2ZPF7_9EURO</name>
<dbReference type="EMBL" id="MVGC01000371">
    <property type="protein sequence ID" value="RJE19775.1"/>
    <property type="molecule type" value="Genomic_DNA"/>
</dbReference>
<sequence length="259" mass="29795">MNRGRYPSRQHSHTTSSKYRQPLDKSVLRKIRTTHYEPIKRFDNQPLPAGVPSHGIVPAWLGKSSELIALPEARILLTDFGESFPPSTTERRYSNTPILSAPPEVRFLPHTPLSFPVDIWSLGCTIWSIIGAKPLFEGFAPTSDWITMEHVTVLGKLPPEWWEKWDARSKWLNEDGTRNHEELGKPWTERFEKFVQEPRHCDGMEVVGDEEKAALFDMLRSMLAFSPEDRITADEAMESKWMKEWGLPEIEKMKNAIVG</sequence>
<dbReference type="AlphaFoldDB" id="A0A3A2ZPF7"/>
<dbReference type="SUPFAM" id="SSF56112">
    <property type="entry name" value="Protein kinase-like (PK-like)"/>
    <property type="match status" value="1"/>
</dbReference>
<dbReference type="InterPro" id="IPR011009">
    <property type="entry name" value="Kinase-like_dom_sf"/>
</dbReference>
<dbReference type="InterPro" id="IPR050117">
    <property type="entry name" value="MAPK"/>
</dbReference>
<dbReference type="Pfam" id="PF00069">
    <property type="entry name" value="Pkinase"/>
    <property type="match status" value="1"/>
</dbReference>
<dbReference type="PROSITE" id="PS50011">
    <property type="entry name" value="PROTEIN_KINASE_DOM"/>
    <property type="match status" value="1"/>
</dbReference>
<evidence type="ECO:0000313" key="7">
    <source>
        <dbReference type="Proteomes" id="UP000266188"/>
    </source>
</evidence>
<feature type="region of interest" description="Disordered" evidence="4">
    <location>
        <begin position="1"/>
        <end position="23"/>
    </location>
</feature>
<dbReference type="GO" id="GO:0004674">
    <property type="term" value="F:protein serine/threonine kinase activity"/>
    <property type="evidence" value="ECO:0007669"/>
    <property type="project" value="UniProtKB-KW"/>
</dbReference>